<keyword evidence="5" id="KW-1185">Reference proteome</keyword>
<gene>
    <name evidence="4" type="primary">Tln2_0</name>
    <name evidence="4" type="ORF">CRYUND_R00298</name>
</gene>
<dbReference type="PANTHER" id="PTHR19981">
    <property type="entry name" value="TALIN"/>
    <property type="match status" value="1"/>
</dbReference>
<name>A0A7K4LKP8_9AVES</name>
<dbReference type="InterPro" id="IPR054082">
    <property type="entry name" value="Talin_IBS2B"/>
</dbReference>
<dbReference type="Gene3D" id="1.20.1420.10">
    <property type="entry name" value="Talin, central domain"/>
    <property type="match status" value="2"/>
</dbReference>
<feature type="domain" description="Talin IBS2B" evidence="3">
    <location>
        <begin position="8"/>
        <end position="119"/>
    </location>
</feature>
<protein>
    <submittedName>
        <fullName evidence="4">TLN2 protein</fullName>
    </submittedName>
</protein>
<dbReference type="GO" id="GO:0005886">
    <property type="term" value="C:plasma membrane"/>
    <property type="evidence" value="ECO:0007669"/>
    <property type="project" value="TreeGrafter"/>
</dbReference>
<dbReference type="AlphaFoldDB" id="A0A7K4LKP8"/>
<dbReference type="GO" id="GO:0005178">
    <property type="term" value="F:integrin binding"/>
    <property type="evidence" value="ECO:0007669"/>
    <property type="project" value="TreeGrafter"/>
</dbReference>
<reference evidence="4 5" key="1">
    <citation type="submission" date="2019-09" db="EMBL/GenBank/DDBJ databases">
        <title>Bird 10,000 Genomes (B10K) Project - Family phase.</title>
        <authorList>
            <person name="Zhang G."/>
        </authorList>
    </citation>
    <scope>NUCLEOTIDE SEQUENCE [LARGE SCALE GENOMIC DNA]</scope>
    <source>
        <strain evidence="4">B10K-MSB-37135</strain>
        <tissue evidence="4">Heart</tissue>
    </source>
</reference>
<dbReference type="Pfam" id="PF21896">
    <property type="entry name" value="Talin_IBS2B"/>
    <property type="match status" value="2"/>
</dbReference>
<evidence type="ECO:0000259" key="3">
    <source>
        <dbReference type="Pfam" id="PF21896"/>
    </source>
</evidence>
<dbReference type="GO" id="GO:0051015">
    <property type="term" value="F:actin filament binding"/>
    <property type="evidence" value="ECO:0007669"/>
    <property type="project" value="InterPro"/>
</dbReference>
<evidence type="ECO:0000313" key="5">
    <source>
        <dbReference type="Proteomes" id="UP000534426"/>
    </source>
</evidence>
<dbReference type="Proteomes" id="UP000534426">
    <property type="component" value="Unassembled WGS sequence"/>
</dbReference>
<dbReference type="EMBL" id="VWPW01017251">
    <property type="protein sequence ID" value="NWJ05241.1"/>
    <property type="molecule type" value="Genomic_DNA"/>
</dbReference>
<comment type="caution">
    <text evidence="4">The sequence shown here is derived from an EMBL/GenBank/DDBJ whole genome shotgun (WGS) entry which is preliminary data.</text>
</comment>
<sequence length="244" mass="25874">CFRENILKTAKALVEDTKLLVSGAASSQDKLAQAAQSSANTITQLAEVVKLGAASLGSDDPETQVVLINAIKDVAKALSDLIGATKGAASKPADDPSMYQLKGAAKVMVTNVTSLLKTVKAVEDEATRGTRALEATIEYIKQELTVFQSSEVPEKTSSPEESIRMTKGITMATAKAVAAGNSCRQEDVIATANLSRKAVADMLAACKQASYHPDVSEDVRERALRYGTECTLGYLELLEHVLLV</sequence>
<keyword evidence="2" id="KW-0963">Cytoplasm</keyword>
<dbReference type="GO" id="GO:0098609">
    <property type="term" value="P:cell-cell adhesion"/>
    <property type="evidence" value="ECO:0007669"/>
    <property type="project" value="TreeGrafter"/>
</dbReference>
<accession>A0A7K4LKP8</accession>
<dbReference type="InterPro" id="IPR036723">
    <property type="entry name" value="Alpha-catenin/vinculin-like_sf"/>
</dbReference>
<evidence type="ECO:0000256" key="2">
    <source>
        <dbReference type="ARBA" id="ARBA00022490"/>
    </source>
</evidence>
<feature type="domain" description="Talin IBS2B" evidence="3">
    <location>
        <begin position="129"/>
        <end position="241"/>
    </location>
</feature>
<evidence type="ECO:0000256" key="1">
    <source>
        <dbReference type="ARBA" id="ARBA00004496"/>
    </source>
</evidence>
<evidence type="ECO:0000313" key="4">
    <source>
        <dbReference type="EMBL" id="NWJ05241.1"/>
    </source>
</evidence>
<organism evidence="4 5">
    <name type="scientific">Crypturellus undulatus</name>
    <dbReference type="NCBI Taxonomy" id="48396"/>
    <lineage>
        <taxon>Eukaryota</taxon>
        <taxon>Metazoa</taxon>
        <taxon>Chordata</taxon>
        <taxon>Craniata</taxon>
        <taxon>Vertebrata</taxon>
        <taxon>Euteleostomi</taxon>
        <taxon>Archelosauria</taxon>
        <taxon>Archosauria</taxon>
        <taxon>Dinosauria</taxon>
        <taxon>Saurischia</taxon>
        <taxon>Theropoda</taxon>
        <taxon>Coelurosauria</taxon>
        <taxon>Aves</taxon>
        <taxon>Palaeognathae</taxon>
        <taxon>Tinamiformes</taxon>
        <taxon>Tinamidae</taxon>
        <taxon>Crypturellus</taxon>
    </lineage>
</organism>
<proteinExistence type="predicted"/>
<dbReference type="GO" id="GO:0030036">
    <property type="term" value="P:actin cytoskeleton organization"/>
    <property type="evidence" value="ECO:0007669"/>
    <property type="project" value="TreeGrafter"/>
</dbReference>
<dbReference type="SUPFAM" id="SSF47220">
    <property type="entry name" value="alpha-catenin/vinculin-like"/>
    <property type="match status" value="1"/>
</dbReference>
<feature type="non-terminal residue" evidence="4">
    <location>
        <position position="1"/>
    </location>
</feature>
<feature type="non-terminal residue" evidence="4">
    <location>
        <position position="244"/>
    </location>
</feature>
<dbReference type="FunFam" id="1.20.1420.10:FF:000007">
    <property type="entry name" value="Talin 2"/>
    <property type="match status" value="1"/>
</dbReference>
<comment type="subcellular location">
    <subcellularLocation>
        <location evidence="1">Cytoplasm</location>
    </subcellularLocation>
</comment>
<dbReference type="PANTHER" id="PTHR19981:SF34">
    <property type="entry name" value="TALIN-2"/>
    <property type="match status" value="1"/>
</dbReference>
<dbReference type="GO" id="GO:0005925">
    <property type="term" value="C:focal adhesion"/>
    <property type="evidence" value="ECO:0007669"/>
    <property type="project" value="TreeGrafter"/>
</dbReference>
<dbReference type="GO" id="GO:0005737">
    <property type="term" value="C:cytoplasm"/>
    <property type="evidence" value="ECO:0007669"/>
    <property type="project" value="UniProtKB-SubCell"/>
</dbReference>